<evidence type="ECO:0000313" key="2">
    <source>
        <dbReference type="EMBL" id="GGT78156.1"/>
    </source>
</evidence>
<protein>
    <submittedName>
        <fullName evidence="2">Uncharacterized protein</fullName>
    </submittedName>
</protein>
<comment type="caution">
    <text evidence="2">The sequence shown here is derived from an EMBL/GenBank/DDBJ whole genome shotgun (WGS) entry which is preliminary data.</text>
</comment>
<feature type="compositionally biased region" description="Low complexity" evidence="1">
    <location>
        <begin position="268"/>
        <end position="286"/>
    </location>
</feature>
<dbReference type="RefSeq" id="WP_189715814.1">
    <property type="nucleotide sequence ID" value="NZ_BMSA01000023.1"/>
</dbReference>
<gene>
    <name evidence="2" type="ORF">GCM10010226_65560</name>
</gene>
<organism evidence="2 3">
    <name type="scientific">Streptomyces phaeofaciens</name>
    <dbReference type="NCBI Taxonomy" id="68254"/>
    <lineage>
        <taxon>Bacteria</taxon>
        <taxon>Bacillati</taxon>
        <taxon>Actinomycetota</taxon>
        <taxon>Actinomycetes</taxon>
        <taxon>Kitasatosporales</taxon>
        <taxon>Streptomycetaceae</taxon>
        <taxon>Streptomyces</taxon>
    </lineage>
</organism>
<sequence>MGDRRVESRRRLCLVVDVERYGGRSYAAQEKVQDGVAHALDQACRNAGLRRGDCERQDRGDGQLLLLPPEIDEDRAVPGLIHGLRDMLPLLNARVPEDQLIRLRVALAQGAVRSARLGFVAWSVELASRLLDSAALRKELAAAQGSDMALIVPDDLYHDLFERGAGGLPPDTLRKVRVEIKAKKFAADAWLGAVPRGRTAPLGFPVVPLDGPLARPRRSFATRATEAAVLMGGTLLMLPAAAPPQHPAPPAHGDADGHGDAPAHPVDRGAGTRAADTAEALASTADHVVDGPHPYPDASQVPHDWGELYAHPTDEPHHAPAGGEPADDGDPDDAGHTPYDGHEPHPSPYDHHAYDSGFPVAQDDPDGLRLQDDLTDPYDSGVPDDPGHGGFPADAHQPDW</sequence>
<dbReference type="AlphaFoldDB" id="A0A918HL30"/>
<feature type="compositionally biased region" description="Basic and acidic residues" evidence="1">
    <location>
        <begin position="253"/>
        <end position="267"/>
    </location>
</feature>
<dbReference type="Proteomes" id="UP000646776">
    <property type="component" value="Unassembled WGS sequence"/>
</dbReference>
<dbReference type="EMBL" id="BMSA01000023">
    <property type="protein sequence ID" value="GGT78156.1"/>
    <property type="molecule type" value="Genomic_DNA"/>
</dbReference>
<evidence type="ECO:0000313" key="3">
    <source>
        <dbReference type="Proteomes" id="UP000646776"/>
    </source>
</evidence>
<accession>A0A918HL30</accession>
<feature type="compositionally biased region" description="Pro residues" evidence="1">
    <location>
        <begin position="241"/>
        <end position="250"/>
    </location>
</feature>
<reference evidence="2" key="2">
    <citation type="submission" date="2020-09" db="EMBL/GenBank/DDBJ databases">
        <authorList>
            <person name="Sun Q."/>
            <person name="Ohkuma M."/>
        </authorList>
    </citation>
    <scope>NUCLEOTIDE SEQUENCE</scope>
    <source>
        <strain evidence="2">JCM 4125</strain>
    </source>
</reference>
<name>A0A918HL30_9ACTN</name>
<keyword evidence="3" id="KW-1185">Reference proteome</keyword>
<proteinExistence type="predicted"/>
<reference evidence="2" key="1">
    <citation type="journal article" date="2014" name="Int. J. Syst. Evol. Microbiol.">
        <title>Complete genome sequence of Corynebacterium casei LMG S-19264T (=DSM 44701T), isolated from a smear-ripened cheese.</title>
        <authorList>
            <consortium name="US DOE Joint Genome Institute (JGI-PGF)"/>
            <person name="Walter F."/>
            <person name="Albersmeier A."/>
            <person name="Kalinowski J."/>
            <person name="Ruckert C."/>
        </authorList>
    </citation>
    <scope>NUCLEOTIDE SEQUENCE</scope>
    <source>
        <strain evidence="2">JCM 4125</strain>
    </source>
</reference>
<feature type="compositionally biased region" description="Basic and acidic residues" evidence="1">
    <location>
        <begin position="333"/>
        <end position="354"/>
    </location>
</feature>
<evidence type="ECO:0000256" key="1">
    <source>
        <dbReference type="SAM" id="MobiDB-lite"/>
    </source>
</evidence>
<feature type="region of interest" description="Disordered" evidence="1">
    <location>
        <begin position="240"/>
        <end position="400"/>
    </location>
</feature>